<feature type="domain" description="Galactose-1-phosphate uridyl transferase N-terminal" evidence="11">
    <location>
        <begin position="80"/>
        <end position="248"/>
    </location>
</feature>
<dbReference type="Pfam" id="PF01087">
    <property type="entry name" value="GalP_UDP_transf"/>
    <property type="match status" value="1"/>
</dbReference>
<dbReference type="InterPro" id="IPR005850">
    <property type="entry name" value="GalP_Utransf_C"/>
</dbReference>
<comment type="pathway">
    <text evidence="3 10">Carbohydrate metabolism; galactose metabolism.</text>
</comment>
<dbReference type="PIRSF" id="PIRSF006005">
    <property type="entry name" value="GalT_BS"/>
    <property type="match status" value="1"/>
</dbReference>
<evidence type="ECO:0000259" key="11">
    <source>
        <dbReference type="Pfam" id="PF01087"/>
    </source>
</evidence>
<comment type="similarity">
    <text evidence="4 10">Belongs to the galactose-1-phosphate uridylyltransferase type 2 family.</text>
</comment>
<comment type="caution">
    <text evidence="13">The sequence shown here is derived from an EMBL/GenBank/DDBJ whole genome shotgun (WGS) entry which is preliminary data.</text>
</comment>
<accession>A0ABW0I0A1</accession>
<dbReference type="PANTHER" id="PTHR39191">
    <property type="entry name" value="GALACTOSE-1-PHOSPHATE URIDYLYLTRANSFERASE"/>
    <property type="match status" value="1"/>
</dbReference>
<evidence type="ECO:0000256" key="10">
    <source>
        <dbReference type="HAMAP-Rule" id="MF_00571"/>
    </source>
</evidence>
<evidence type="ECO:0000256" key="2">
    <source>
        <dbReference type="ARBA" id="ARBA00004496"/>
    </source>
</evidence>
<dbReference type="InterPro" id="IPR005849">
    <property type="entry name" value="GalP_Utransf_N"/>
</dbReference>
<dbReference type="Proteomes" id="UP001596113">
    <property type="component" value="Unassembled WGS sequence"/>
</dbReference>
<proteinExistence type="inferred from homology"/>
<dbReference type="RefSeq" id="WP_378139141.1">
    <property type="nucleotide sequence ID" value="NZ_JBHSMI010000067.1"/>
</dbReference>
<sequence length="536" mass="60018">MHTTSPSTNVPSEKELAVAIERLIAFALHNGLVDRMDIDYSRNALLDLYAVKEPAGDEVVDPASLPDSPVPLLEPLLDAAVALGFVPDNMLTYRDLFDARIMGLLMPRPSETARAFVELAARSGVAAATDWFYKFNIDTNYIRMDRIRKNGYWKHRTDDGVLEITVNLSKPEKDPKEIALLKTLPQSHYPKCLLCKENVGYAGRQDHPARQNLRVLPLELQKENWYFQYSPYIYYNEHSIVLKGEHEPMKISPVTFARLLDFVEQFPHYFIGSNADLPIVGGSILNHDHFQAGRHVFPMETAQVYDWFVSASELDVKLGIVKWPMSVLRLRSANRTALLAVASDILAKWRAYSDAAVEVFSHSEGPDGSVEHNTITPIARVKDDGEYELDLVLRNNRTSAEHPDGIFHPHRELHHIKKENIGLIEVMGLAVLPGRLQLELGQIADLMTGRTAYDAAAISAPDHPLAKHADWIAGLIDLYGNDGTEEGVRFLLQAEVGDKFYAVLQDAGVYKGDDQGRAAFRAFLDRSGLISNRDEG</sequence>
<gene>
    <name evidence="10" type="primary">galT</name>
    <name evidence="13" type="ORF">ACFPOF_29730</name>
</gene>
<dbReference type="PANTHER" id="PTHR39191:SF1">
    <property type="entry name" value="DUF4922 DOMAIN-CONTAINING PROTEIN"/>
    <property type="match status" value="1"/>
</dbReference>
<comment type="subcellular location">
    <subcellularLocation>
        <location evidence="2 10">Cytoplasm</location>
    </subcellularLocation>
</comment>
<feature type="domain" description="Galactose-1-phosphate uridyl transferase C-terminal" evidence="12">
    <location>
        <begin position="264"/>
        <end position="440"/>
    </location>
</feature>
<dbReference type="InterPro" id="IPR000766">
    <property type="entry name" value="GalP_uridyl_Trfase_II"/>
</dbReference>
<protein>
    <recommendedName>
        <fullName evidence="10">Galactose-1-phosphate uridylyltransferase</fullName>
        <shortName evidence="10">Gal-1-P uridylyltransferase</shortName>
        <ecNumber evidence="10">2.7.7.12</ecNumber>
    </recommendedName>
    <alternativeName>
        <fullName evidence="10">UDP-glucose--hexose-1-phosphate uridylyltransferase</fullName>
    </alternativeName>
</protein>
<evidence type="ECO:0000256" key="6">
    <source>
        <dbReference type="ARBA" id="ARBA00022679"/>
    </source>
</evidence>
<keyword evidence="5 10" id="KW-0963">Cytoplasm</keyword>
<dbReference type="NCBIfam" id="NF003629">
    <property type="entry name" value="PRK05270.1-2"/>
    <property type="match status" value="1"/>
</dbReference>
<evidence type="ECO:0000259" key="12">
    <source>
        <dbReference type="Pfam" id="PF02744"/>
    </source>
</evidence>
<keyword evidence="9 10" id="KW-0119">Carbohydrate metabolism</keyword>
<evidence type="ECO:0000256" key="3">
    <source>
        <dbReference type="ARBA" id="ARBA00004947"/>
    </source>
</evidence>
<dbReference type="GO" id="GO:0016779">
    <property type="term" value="F:nucleotidyltransferase activity"/>
    <property type="evidence" value="ECO:0007669"/>
    <property type="project" value="UniProtKB-KW"/>
</dbReference>
<evidence type="ECO:0000313" key="13">
    <source>
        <dbReference type="EMBL" id="MFC5406926.1"/>
    </source>
</evidence>
<keyword evidence="7 10" id="KW-0548">Nucleotidyltransferase</keyword>
<keyword evidence="6 10" id="KW-0808">Transferase</keyword>
<evidence type="ECO:0000256" key="8">
    <source>
        <dbReference type="ARBA" id="ARBA00023144"/>
    </source>
</evidence>
<dbReference type="HAMAP" id="MF_00571">
    <property type="entry name" value="GalP_UDP_trans"/>
    <property type="match status" value="1"/>
</dbReference>
<evidence type="ECO:0000256" key="5">
    <source>
        <dbReference type="ARBA" id="ARBA00022490"/>
    </source>
</evidence>
<evidence type="ECO:0000256" key="9">
    <source>
        <dbReference type="ARBA" id="ARBA00023277"/>
    </source>
</evidence>
<evidence type="ECO:0000256" key="4">
    <source>
        <dbReference type="ARBA" id="ARBA00008706"/>
    </source>
</evidence>
<keyword evidence="8 10" id="KW-0299">Galactose metabolism</keyword>
<reference evidence="14" key="1">
    <citation type="journal article" date="2019" name="Int. J. Syst. Evol. Microbiol.">
        <title>The Global Catalogue of Microorganisms (GCM) 10K type strain sequencing project: providing services to taxonomists for standard genome sequencing and annotation.</title>
        <authorList>
            <consortium name="The Broad Institute Genomics Platform"/>
            <consortium name="The Broad Institute Genome Sequencing Center for Infectious Disease"/>
            <person name="Wu L."/>
            <person name="Ma J."/>
        </authorList>
    </citation>
    <scope>NUCLEOTIDE SEQUENCE [LARGE SCALE GENOMIC DNA]</scope>
    <source>
        <strain evidence="14">CGMCC 1.18575</strain>
    </source>
</reference>
<dbReference type="Pfam" id="PF02744">
    <property type="entry name" value="GalP_UDP_tr_C"/>
    <property type="match status" value="1"/>
</dbReference>
<name>A0ABW0I0A1_9BACL</name>
<keyword evidence="14" id="KW-1185">Reference proteome</keyword>
<organism evidence="13 14">
    <name type="scientific">Cohnella soli</name>
    <dbReference type="NCBI Taxonomy" id="425005"/>
    <lineage>
        <taxon>Bacteria</taxon>
        <taxon>Bacillati</taxon>
        <taxon>Bacillota</taxon>
        <taxon>Bacilli</taxon>
        <taxon>Bacillales</taxon>
        <taxon>Paenibacillaceae</taxon>
        <taxon>Cohnella</taxon>
    </lineage>
</organism>
<evidence type="ECO:0000256" key="1">
    <source>
        <dbReference type="ARBA" id="ARBA00001107"/>
    </source>
</evidence>
<evidence type="ECO:0000256" key="7">
    <source>
        <dbReference type="ARBA" id="ARBA00022695"/>
    </source>
</evidence>
<comment type="catalytic activity">
    <reaction evidence="1 10">
        <text>alpha-D-galactose 1-phosphate + UDP-alpha-D-glucose = alpha-D-glucose 1-phosphate + UDP-alpha-D-galactose</text>
        <dbReference type="Rhea" id="RHEA:13989"/>
        <dbReference type="ChEBI" id="CHEBI:58336"/>
        <dbReference type="ChEBI" id="CHEBI:58601"/>
        <dbReference type="ChEBI" id="CHEBI:58885"/>
        <dbReference type="ChEBI" id="CHEBI:66914"/>
        <dbReference type="EC" id="2.7.7.12"/>
    </reaction>
</comment>
<evidence type="ECO:0000313" key="14">
    <source>
        <dbReference type="Proteomes" id="UP001596113"/>
    </source>
</evidence>
<dbReference type="EC" id="2.7.7.12" evidence="10"/>
<dbReference type="EMBL" id="JBHSMI010000067">
    <property type="protein sequence ID" value="MFC5406926.1"/>
    <property type="molecule type" value="Genomic_DNA"/>
</dbReference>